<protein>
    <submittedName>
        <fullName evidence="3">MucR family transcriptional regulator</fullName>
    </submittedName>
</protein>
<sequence length="212" mass="22322">MTDSVNPDLNVLTVQLLSAYVTNNTVPREDLVELIRSTRSALDEPVKESPAPAEQMPVAAVSVRKSLASPDHILSMIDGKPYKTLKRHLATHGLTPDEYREKFGLPKTYPMVAPSYSERRRAVAKEVGLGRKRAEDGTRPGEPLNGAAKETAKSGGAGKAAPRKSRNASADAAASAAITPQGSGSPGGKNGGAKSASRTARSTRKPAARKAE</sequence>
<keyword evidence="4" id="KW-1185">Reference proteome</keyword>
<organism evidence="3 4">
    <name type="scientific">Sphingobium wenxiniae (strain DSM 21828 / CGMCC 1.7748 / JZ-1)</name>
    <dbReference type="NCBI Taxonomy" id="595605"/>
    <lineage>
        <taxon>Bacteria</taxon>
        <taxon>Pseudomonadati</taxon>
        <taxon>Pseudomonadota</taxon>
        <taxon>Alphaproteobacteria</taxon>
        <taxon>Sphingomonadales</taxon>
        <taxon>Sphingomonadaceae</taxon>
        <taxon>Sphingobium</taxon>
    </lineage>
</organism>
<reference evidence="3 4" key="1">
    <citation type="journal article" date="2015" name="Stand. Genomic Sci.">
        <title>Genomic Encyclopedia of Bacterial and Archaeal Type Strains, Phase III: the genomes of soil and plant-associated and newly described type strains.</title>
        <authorList>
            <person name="Whitman W.B."/>
            <person name="Woyke T."/>
            <person name="Klenk H.P."/>
            <person name="Zhou Y."/>
            <person name="Lilburn T.G."/>
            <person name="Beck B.J."/>
            <person name="De Vos P."/>
            <person name="Vandamme P."/>
            <person name="Eisen J.A."/>
            <person name="Garrity G."/>
            <person name="Hugenholtz P."/>
            <person name="Kyrpides N.C."/>
        </authorList>
    </citation>
    <scope>NUCLEOTIDE SEQUENCE [LARGE SCALE GENOMIC DNA]</scope>
    <source>
        <strain evidence="3 4">CGMCC 1.7748</strain>
    </source>
</reference>
<evidence type="ECO:0000256" key="2">
    <source>
        <dbReference type="SAM" id="MobiDB-lite"/>
    </source>
</evidence>
<comment type="similarity">
    <text evidence="1">Belongs to the ros/MucR family.</text>
</comment>
<dbReference type="Proteomes" id="UP000316624">
    <property type="component" value="Unassembled WGS sequence"/>
</dbReference>
<comment type="caution">
    <text evidence="3">The sequence shown here is derived from an EMBL/GenBank/DDBJ whole genome shotgun (WGS) entry which is preliminary data.</text>
</comment>
<gene>
    <name evidence="3" type="ORF">IQ35_02320</name>
</gene>
<dbReference type="Pfam" id="PF05443">
    <property type="entry name" value="ROS_MUCR"/>
    <property type="match status" value="1"/>
</dbReference>
<dbReference type="GO" id="GO:0008270">
    <property type="term" value="F:zinc ion binding"/>
    <property type="evidence" value="ECO:0007669"/>
    <property type="project" value="InterPro"/>
</dbReference>
<evidence type="ECO:0000313" key="4">
    <source>
        <dbReference type="Proteomes" id="UP000316624"/>
    </source>
</evidence>
<dbReference type="Gene3D" id="1.10.10.1550">
    <property type="entry name" value="ROS/MUCR transcriptional regulator protein"/>
    <property type="match status" value="1"/>
</dbReference>
<feature type="compositionally biased region" description="Low complexity" evidence="2">
    <location>
        <begin position="168"/>
        <end position="177"/>
    </location>
</feature>
<dbReference type="GO" id="GO:0003677">
    <property type="term" value="F:DNA binding"/>
    <property type="evidence" value="ECO:0007669"/>
    <property type="project" value="InterPro"/>
</dbReference>
<dbReference type="GO" id="GO:0006355">
    <property type="term" value="P:regulation of DNA-templated transcription"/>
    <property type="evidence" value="ECO:0007669"/>
    <property type="project" value="InterPro"/>
</dbReference>
<dbReference type="InterPro" id="IPR008807">
    <property type="entry name" value="ROS_MUCR"/>
</dbReference>
<feature type="compositionally biased region" description="Basic residues" evidence="2">
    <location>
        <begin position="201"/>
        <end position="212"/>
    </location>
</feature>
<evidence type="ECO:0000313" key="3">
    <source>
        <dbReference type="EMBL" id="TWH93413.1"/>
    </source>
</evidence>
<accession>A0A562KDW0</accession>
<dbReference type="InterPro" id="IPR041920">
    <property type="entry name" value="ROS/MUCR_sf"/>
</dbReference>
<dbReference type="EMBL" id="VLKK01000007">
    <property type="protein sequence ID" value="TWH93413.1"/>
    <property type="molecule type" value="Genomic_DNA"/>
</dbReference>
<dbReference type="AlphaFoldDB" id="A0A562KDW0"/>
<feature type="region of interest" description="Disordered" evidence="2">
    <location>
        <begin position="127"/>
        <end position="212"/>
    </location>
</feature>
<feature type="compositionally biased region" description="Basic and acidic residues" evidence="2">
    <location>
        <begin position="127"/>
        <end position="139"/>
    </location>
</feature>
<dbReference type="RefSeq" id="WP_021244534.1">
    <property type="nucleotide sequence ID" value="NZ_JACIIY010000006.1"/>
</dbReference>
<name>A0A562KDW0_SPHWJ</name>
<evidence type="ECO:0000256" key="1">
    <source>
        <dbReference type="ARBA" id="ARBA00007031"/>
    </source>
</evidence>
<proteinExistence type="inferred from homology"/>